<comment type="similarity">
    <text evidence="1">Belongs to the VPS13 family.</text>
</comment>
<evidence type="ECO:0000256" key="3">
    <source>
        <dbReference type="ARBA" id="ARBA00023055"/>
    </source>
</evidence>
<dbReference type="GO" id="GO:0006869">
    <property type="term" value="P:lipid transport"/>
    <property type="evidence" value="ECO:0007669"/>
    <property type="project" value="UniProtKB-KW"/>
</dbReference>
<dbReference type="PANTHER" id="PTHR16166">
    <property type="entry name" value="VACUOLAR PROTEIN SORTING-ASSOCIATED PROTEIN VPS13"/>
    <property type="match status" value="1"/>
</dbReference>
<dbReference type="InterPro" id="IPR026854">
    <property type="entry name" value="VPS13_N"/>
</dbReference>
<feature type="region of interest" description="Disordered" evidence="4">
    <location>
        <begin position="1510"/>
        <end position="1580"/>
    </location>
</feature>
<evidence type="ECO:0000259" key="5">
    <source>
        <dbReference type="Pfam" id="PF12624"/>
    </source>
</evidence>
<evidence type="ECO:0000256" key="4">
    <source>
        <dbReference type="SAM" id="MobiDB-lite"/>
    </source>
</evidence>
<feature type="domain" description="Vacuolar protein sorting-associated protein 13 VPS13 adaptor binding" evidence="6">
    <location>
        <begin position="1929"/>
        <end position="2348"/>
    </location>
</feature>
<evidence type="ECO:0000313" key="8">
    <source>
        <dbReference type="Proteomes" id="UP001515480"/>
    </source>
</evidence>
<keyword evidence="8" id="KW-1185">Reference proteome</keyword>
<dbReference type="PANTHER" id="PTHR16166:SF93">
    <property type="entry name" value="INTERMEMBRANE LIPID TRANSFER PROTEIN VPS13"/>
    <property type="match status" value="1"/>
</dbReference>
<dbReference type="InterPro" id="IPR026847">
    <property type="entry name" value="VPS13"/>
</dbReference>
<dbReference type="Pfam" id="PF12624">
    <property type="entry name" value="VPS13_N"/>
    <property type="match status" value="1"/>
</dbReference>
<feature type="compositionally biased region" description="Low complexity" evidence="4">
    <location>
        <begin position="716"/>
        <end position="733"/>
    </location>
</feature>
<protein>
    <submittedName>
        <fullName evidence="7">Uncharacterized protein</fullName>
    </submittedName>
</protein>
<evidence type="ECO:0000256" key="2">
    <source>
        <dbReference type="ARBA" id="ARBA00022448"/>
    </source>
</evidence>
<organism evidence="7 8">
    <name type="scientific">Prymnesium parvum</name>
    <name type="common">Toxic golden alga</name>
    <dbReference type="NCBI Taxonomy" id="97485"/>
    <lineage>
        <taxon>Eukaryota</taxon>
        <taxon>Haptista</taxon>
        <taxon>Haptophyta</taxon>
        <taxon>Prymnesiophyceae</taxon>
        <taxon>Prymnesiales</taxon>
        <taxon>Prymnesiaceae</taxon>
        <taxon>Prymnesium</taxon>
    </lineage>
</organism>
<feature type="region of interest" description="Disordered" evidence="4">
    <location>
        <begin position="614"/>
        <end position="700"/>
    </location>
</feature>
<evidence type="ECO:0000256" key="1">
    <source>
        <dbReference type="ARBA" id="ARBA00006545"/>
    </source>
</evidence>
<name>A0AB34J548_PRYPA</name>
<keyword evidence="3" id="KW-0445">Lipid transport</keyword>
<dbReference type="GO" id="GO:0006623">
    <property type="term" value="P:protein targeting to vacuole"/>
    <property type="evidence" value="ECO:0007669"/>
    <property type="project" value="TreeGrafter"/>
</dbReference>
<proteinExistence type="inferred from homology"/>
<evidence type="ECO:0000313" key="7">
    <source>
        <dbReference type="EMBL" id="KAL1511905.1"/>
    </source>
</evidence>
<feature type="compositionally biased region" description="Pro residues" evidence="4">
    <location>
        <begin position="664"/>
        <end position="674"/>
    </location>
</feature>
<dbReference type="EMBL" id="JBGBPQ010000013">
    <property type="protein sequence ID" value="KAL1511905.1"/>
    <property type="molecule type" value="Genomic_DNA"/>
</dbReference>
<accession>A0AB34J548</accession>
<reference evidence="7 8" key="1">
    <citation type="journal article" date="2024" name="Science">
        <title>Giant polyketide synthase enzymes in the biosynthesis of giant marine polyether toxins.</title>
        <authorList>
            <person name="Fallon T.R."/>
            <person name="Shende V.V."/>
            <person name="Wierzbicki I.H."/>
            <person name="Pendleton A.L."/>
            <person name="Watervoot N.F."/>
            <person name="Auber R.P."/>
            <person name="Gonzalez D.J."/>
            <person name="Wisecaver J.H."/>
            <person name="Moore B.S."/>
        </authorList>
    </citation>
    <scope>NUCLEOTIDE SEQUENCE [LARGE SCALE GENOMIC DNA]</scope>
    <source>
        <strain evidence="7 8">12B1</strain>
    </source>
</reference>
<dbReference type="Pfam" id="PF25036">
    <property type="entry name" value="VPS13_VAB"/>
    <property type="match status" value="1"/>
</dbReference>
<feature type="region of interest" description="Disordered" evidence="4">
    <location>
        <begin position="716"/>
        <end position="736"/>
    </location>
</feature>
<feature type="domain" description="Chorein N-terminal" evidence="5">
    <location>
        <begin position="3"/>
        <end position="402"/>
    </location>
</feature>
<dbReference type="GO" id="GO:0045053">
    <property type="term" value="P:protein retention in Golgi apparatus"/>
    <property type="evidence" value="ECO:0007669"/>
    <property type="project" value="TreeGrafter"/>
</dbReference>
<comment type="caution">
    <text evidence="7">The sequence shown here is derived from an EMBL/GenBank/DDBJ whole genome shotgun (WGS) entry which is preliminary data.</text>
</comment>
<dbReference type="InterPro" id="IPR009543">
    <property type="entry name" value="VPS13_VAB"/>
</dbReference>
<keyword evidence="2" id="KW-0813">Transport</keyword>
<dbReference type="Proteomes" id="UP001515480">
    <property type="component" value="Unassembled WGS sequence"/>
</dbReference>
<sequence>MFLEELVLTLLTKLLGPYIAGLTREKLRVGVWEGNVVLRDLELREEALDALGLPVSLRRGRIGSLQIRVPWSRLRSEAVEICVEELVLLASMREAPEEGAHERREAMQKRMRLDAEEALRKLRESTPGRHSLPSESRMTRLLRAVVDRVRFKLLRLHVRYEHPAPANDERFACGVMLQCLEVSSSDTDIPVEEADARGGWLHRVVSLRGTSVYWHADAPMHEERLRLLGPAASHQPPLPIPEAFVLPPTDVTLHAMLLRGGGGAAGTSTHSRCTCSVEQPVRLSFMACQLRGVLQLTAHLGRLAQRERYCRQRALCLGEDGASAVRRWRFAVRCAQDEARASRRWRPVAAAVAFAARRRQYAAAWRDVLAGGAPTGRLLEMEAQLPLADILLFRALAERSLAPRAAAASEAAPRGRFVRSASDGQLRAAPSEEWAAAGVAASDGVAAAWEVRLQLRALRLAFASPRGGEAAVHAEEVALLLHADVGGHSAAHLTLGGLCLRGGGREIAALDGEPPHAELGPSAGGARRVAQLRLEARPAGSALPPRLDAARYLRLALAPLRARLTPAAAAAAREWLALAGEEPPPAALVTPPASALSLDLALGGVEVHLVDERTHTARRSDEPSPPSLPPRGGSIGALASTPPRDSAATPPADESLPSTATSPPQAPSSPPSLLPSPRLSDTPPSLLNGDPPPPNGSSTSALQLTVGLVRFATTTPPLDSASAAPPPSDTTAAHQRVDSRGSFEMLSITAAHLSFGGPAEETHALLLPFDVSAELRRGVGEEAGRCDARVRLPQLHAAVEQKQLAPLAALAHRFLAADARLSPPPPPPPRLAPNPSWSLALNVDRLVVELRSSRAHATVGLHDLELRLAQQSSEVRAALAVRSAEAQLSGRGRAALAQLRARQLSLTHRAGGVPPQPACASLELGSCGLTILAPPPAAAAAAAPPLGCAFGPGDGAGVRALLLFTPASVDASVEVSRGVVSLGDVAMAARPIADCLLLAHQLSRALSPAVPTQAGPLQHSPLAAPSGQPVSVTLRGCLRALTLQAVVRPRKAASSIAERSPHPAEMWVALKAERLELAYPVAGGDASSGELLLSSLCVASILGPRAASNEPVWLLRPAQLKLAWASPSAEEARVQLHVDRLEAALPFDTVVELSEYLKRCAASRRAISRRWRRIRADTPPSPPPPEASRASSALSVHFRLEAAVFELLAPSAPNKASLAELSYASAVRRHSRVAHLTLALRQVRLSVYSPPSGECSGALHFANLRVLTGYRAADAAAGAAIGGVALIELTEAATRGGDEAGDAAPLCSAAQPRLEVEMRPGIMLCQLALPLLHVCVGLVEVQAAASVWAPRLGPFMAAMRMPDPSDVPFVVDLTVAAVELRLLDSAAAPAAGLSCHWDLAARLDMSGGVSLPPLIGWSASVQTLTLHALFGSKWSPVLTPVQATLRSRSYDSRRLRAALHLTDVQLQISHNLLQTVLSLRARVGAVVQAFEATPSVALADASLIAPVMRRSPSSLSSEKGMDAMSESSDHTEYFDAEEQPLLPDCSTPHAATPASTDAPLPDAATDGRSPAKPVDAAELQQRDVRVELHMGKLTATLIDDCSSYRSAPLLHASLSPESALLVRATGGGAFVSIRLWLSLSYFKRQLRDAPNGWEPVLSPCPVDVALDCGLSQLSVGSSGFVQFDVSTCLLRTLLSFQRHLRLSDQVRASTQVPFAVFSLVNDTGSALRFAFEGESTNELAPGSTAACAEAPSALRKGRALTITFDGFQSLDMHPPYRDRYRLWPISHSGSATPIIYVLASSSPENSSLTLRSPFILENSSPEAISVHLTKKDAGTTGGSHADISLLLEPGTQRAVPFLMLPCWLDAHQPELRPQGDLGTVPPERIELALVAMQALRSRGPVLLGDSTASPSNSGCYAVTASYSAGGWIVSLQAPLILHNALLTSLEFELSETHVAVGEQTRTSCGMLARESSMAIFQPCRAGLYLRARCSGFHWSQPHDIGLEQVGGQSACILRCASAESVTTHFGPIEHGAPSLSLQMCVARSLQSVSVEVSGRVWVVNECHIPLRCQPVGLNACSNWQHVPPSRGDESTPIALMGVDASSDLLISTVPPEEFGVVALPFNLQAALLSIPGLLQSEEQSDDFILDVTLTDLQGQLIADAAQHAAYLHLGARLMPLQHKHSSSMLMIIAPRFVLVNQTSQNIQLAQPDSDALVNLLPSSPAGDLVRWTPVHWHDLRNRHVLLRRTDRGAAWSGRVPLAFVASAPSELTLRLRNVETDLIEFPRLSTHRLQGRATTAIVFRDEFRESAPMLIQNLTDHEVCFQQSGVAVVGSLPPGTSCKYAWDEPAAPQQLQLHVPSLGIHFRCDVSPRRVVRPWLAGLLPGLLRSQPRVELSVVSEGAVTRFVLCELVDEAPALRHSSFTRARRHGAEVSSTVLGGSTWQLKLDFPGIGVTLIDDFPRELLHHSLRGVRFTARAYVHETCPRLSMALAVASVQLDSQLPRESPLEEVLLQGGVASRVDAISAQMTISHELGLLVLHQACLTLQEITLRLDEQVLDTVGSVLQAQVADSLELPRATSPACPTSSLLRDGIHGELARAAVEMSGQRVFVKQLRLNPIKLKLSWRSSRPDAPASAPLIVEPGNGTDGGERAVSGSVLRWLRWLGITLIGLEDAPVRLPEVALQRAVLPVETLLTNLGQRYLGSLVGAVQKLLLPSAALLGDPYGTLRTLRQGWHKQRQKLRRTPWRRWPLVATYSASLMLRASVANMLNASGRSILALSAGLEAFLSQEGGMTLHKQAPLPEAIVRGVGSIAIEAAQTLDIILARLRRVVTLPAALEGIFLSALLPLGTLHTFSYGAAGLRLYRQDAHGLLGTFRRCNSFIRTEMLVPHNTSRLPNLCTIANAAPPAIS</sequence>
<gene>
    <name evidence="7" type="ORF">AB1Y20_005186</name>
</gene>
<feature type="compositionally biased region" description="Low complexity" evidence="4">
    <location>
        <begin position="675"/>
        <end position="689"/>
    </location>
</feature>
<evidence type="ECO:0000259" key="6">
    <source>
        <dbReference type="Pfam" id="PF25036"/>
    </source>
</evidence>